<dbReference type="GO" id="GO:0000172">
    <property type="term" value="C:ribonuclease MRP complex"/>
    <property type="evidence" value="ECO:0007669"/>
    <property type="project" value="TreeGrafter"/>
</dbReference>
<gene>
    <name evidence="2" type="ORF">ALTATR162_LOCUS8814</name>
</gene>
<dbReference type="OrthoDB" id="20109at2759"/>
<feature type="compositionally biased region" description="Basic residues" evidence="1">
    <location>
        <begin position="49"/>
        <end position="64"/>
    </location>
</feature>
<dbReference type="GO" id="GO:0005655">
    <property type="term" value="C:nucleolar ribonuclease P complex"/>
    <property type="evidence" value="ECO:0007669"/>
    <property type="project" value="TreeGrafter"/>
</dbReference>
<evidence type="ECO:0000313" key="2">
    <source>
        <dbReference type="EMBL" id="CAG5178664.1"/>
    </source>
</evidence>
<dbReference type="PANTHER" id="PTHR28272:SF1">
    <property type="entry name" value="RIBONUCLEASES P_MRP PROTEIN SUBUNIT POP3"/>
    <property type="match status" value="1"/>
</dbReference>
<dbReference type="InterPro" id="IPR013241">
    <property type="entry name" value="RNase_P_Pop3"/>
</dbReference>
<comment type="caution">
    <text evidence="2">The sequence shown here is derived from an EMBL/GenBank/DDBJ whole genome shotgun (WGS) entry which is preliminary data.</text>
</comment>
<feature type="region of interest" description="Disordered" evidence="1">
    <location>
        <begin position="104"/>
        <end position="136"/>
    </location>
</feature>
<feature type="region of interest" description="Disordered" evidence="1">
    <location>
        <begin position="1"/>
        <end position="27"/>
    </location>
</feature>
<dbReference type="GO" id="GO:0000171">
    <property type="term" value="F:ribonuclease MRP activity"/>
    <property type="evidence" value="ECO:0007669"/>
    <property type="project" value="TreeGrafter"/>
</dbReference>
<proteinExistence type="predicted"/>
<feature type="compositionally biased region" description="Basic and acidic residues" evidence="1">
    <location>
        <begin position="126"/>
        <end position="136"/>
    </location>
</feature>
<protein>
    <submittedName>
        <fullName evidence="2">Uncharacterized protein</fullName>
    </submittedName>
</protein>
<evidence type="ECO:0000313" key="3">
    <source>
        <dbReference type="Proteomes" id="UP000676310"/>
    </source>
</evidence>
<reference evidence="2" key="1">
    <citation type="submission" date="2021-05" db="EMBL/GenBank/DDBJ databases">
        <authorList>
            <person name="Stam R."/>
        </authorList>
    </citation>
    <scope>NUCLEOTIDE SEQUENCE</scope>
    <source>
        <strain evidence="2">CS162</strain>
    </source>
</reference>
<dbReference type="RefSeq" id="XP_043172382.1">
    <property type="nucleotide sequence ID" value="XM_043316447.1"/>
</dbReference>
<dbReference type="Proteomes" id="UP000676310">
    <property type="component" value="Unassembled WGS sequence"/>
</dbReference>
<keyword evidence="3" id="KW-1185">Reference proteome</keyword>
<dbReference type="GeneID" id="67020966"/>
<feature type="compositionally biased region" description="Polar residues" evidence="1">
    <location>
        <begin position="1"/>
        <end position="19"/>
    </location>
</feature>
<evidence type="ECO:0000256" key="1">
    <source>
        <dbReference type="SAM" id="MobiDB-lite"/>
    </source>
</evidence>
<dbReference type="AlphaFoldDB" id="A0A8J2IGT7"/>
<name>A0A8J2IGT7_9PLEO</name>
<organism evidence="2 3">
    <name type="scientific">Alternaria atra</name>
    <dbReference type="NCBI Taxonomy" id="119953"/>
    <lineage>
        <taxon>Eukaryota</taxon>
        <taxon>Fungi</taxon>
        <taxon>Dikarya</taxon>
        <taxon>Ascomycota</taxon>
        <taxon>Pezizomycotina</taxon>
        <taxon>Dothideomycetes</taxon>
        <taxon>Pleosporomycetidae</taxon>
        <taxon>Pleosporales</taxon>
        <taxon>Pleosporineae</taxon>
        <taxon>Pleosporaceae</taxon>
        <taxon>Alternaria</taxon>
        <taxon>Alternaria sect. Ulocladioides</taxon>
    </lineage>
</organism>
<dbReference type="GO" id="GO:0034965">
    <property type="term" value="P:intronic box C/D snoRNA processing"/>
    <property type="evidence" value="ECO:0007669"/>
    <property type="project" value="TreeGrafter"/>
</dbReference>
<dbReference type="GO" id="GO:0004526">
    <property type="term" value="F:ribonuclease P activity"/>
    <property type="evidence" value="ECO:0007669"/>
    <property type="project" value="TreeGrafter"/>
</dbReference>
<dbReference type="GO" id="GO:0008033">
    <property type="term" value="P:tRNA processing"/>
    <property type="evidence" value="ECO:0007669"/>
    <property type="project" value="InterPro"/>
</dbReference>
<dbReference type="PANTHER" id="PTHR28272">
    <property type="entry name" value="RIBONUCLEASES P/MRP PROTEIN SUBUNIT POP3"/>
    <property type="match status" value="1"/>
</dbReference>
<dbReference type="GO" id="GO:0005829">
    <property type="term" value="C:cytosol"/>
    <property type="evidence" value="ECO:0007669"/>
    <property type="project" value="TreeGrafter"/>
</dbReference>
<sequence length="256" mass="27897">MAPTKQNAKPVFKTSSPFTETKWPEVSREDEEVILELLCNLITPLGDHRRTHVHPSKGRKRKRSTKADDNESTTSETAPPVPDIGKHLLVGLNSVTRHLEALAAKNAPSTAPVADQKFTQDDPEEKDAPKGHPEEALRPLSMVVLTHPKPSLSPAHAHLPTLVHLATLSPLSATPSTPQTATRLIPFQTSAEFRLASSLHIPRVGALAIYEGAPGAKTLEEYVREHIGLTECKWIDEAMGAEWKGLNVKSEIPGAK</sequence>
<dbReference type="GO" id="GO:0006364">
    <property type="term" value="P:rRNA processing"/>
    <property type="evidence" value="ECO:0007669"/>
    <property type="project" value="InterPro"/>
</dbReference>
<dbReference type="EMBL" id="CAJRGZ010000023">
    <property type="protein sequence ID" value="CAG5178664.1"/>
    <property type="molecule type" value="Genomic_DNA"/>
</dbReference>
<feature type="region of interest" description="Disordered" evidence="1">
    <location>
        <begin position="47"/>
        <end position="85"/>
    </location>
</feature>
<accession>A0A8J2IGT7</accession>